<evidence type="ECO:0000313" key="3">
    <source>
        <dbReference type="Proteomes" id="UP000002164"/>
    </source>
</evidence>
<dbReference type="EMBL" id="CP000817">
    <property type="protein sequence ID" value="ACA40672.1"/>
    <property type="molecule type" value="Genomic_DNA"/>
</dbReference>
<dbReference type="InterPro" id="IPR016181">
    <property type="entry name" value="Acyl_CoA_acyltransferase"/>
</dbReference>
<dbReference type="InterPro" id="IPR000182">
    <property type="entry name" value="GNAT_dom"/>
</dbReference>
<dbReference type="KEGG" id="lsp:Bsph_3161"/>
<dbReference type="GO" id="GO:0016747">
    <property type="term" value="F:acyltransferase activity, transferring groups other than amino-acyl groups"/>
    <property type="evidence" value="ECO:0007669"/>
    <property type="project" value="InterPro"/>
</dbReference>
<dbReference type="Pfam" id="PF00583">
    <property type="entry name" value="Acetyltransf_1"/>
    <property type="match status" value="1"/>
</dbReference>
<sequence>MVKYRNSDWGNGHMEKLNRVELKHFISEYKEELNTFVLTEEQKQFSALPSNFEEINEGQYRIVILSDHTPVGFFLLNSNERVKKYSNNSNALLLSALSINHAEQGKGYAKQGMTLLVEFVQSEFPHCDELVLVVDKDNIPAQKLYLKVGFEDTNERLIGRIGEEIIMRQLIK</sequence>
<dbReference type="Proteomes" id="UP000002164">
    <property type="component" value="Chromosome"/>
</dbReference>
<feature type="domain" description="N-acetyltransferase" evidence="1">
    <location>
        <begin position="12"/>
        <end position="172"/>
    </location>
</feature>
<accession>B1HQ29</accession>
<dbReference type="EnsemblBacteria" id="ACA40672">
    <property type="protein sequence ID" value="ACA40672"/>
    <property type="gene ID" value="Bsph_3161"/>
</dbReference>
<reference evidence="2 3" key="1">
    <citation type="journal article" date="2008" name="J. Bacteriol.">
        <title>Complete genome sequence of the mosquitocidal bacterium Bacillus sphaericus C3-41 and comparison with those of closely related Bacillus species.</title>
        <authorList>
            <person name="Hu X."/>
            <person name="Fan W."/>
            <person name="Han B."/>
            <person name="Liu H."/>
            <person name="Zheng D."/>
            <person name="Li Q."/>
            <person name="Dong W."/>
            <person name="Yan J."/>
            <person name="Gao M."/>
            <person name="Berry C."/>
            <person name="Yuan Z."/>
        </authorList>
    </citation>
    <scope>NUCLEOTIDE SEQUENCE [LARGE SCALE GENOMIC DNA]</scope>
    <source>
        <strain evidence="2 3">C3-41</strain>
    </source>
</reference>
<proteinExistence type="predicted"/>
<dbReference type="AlphaFoldDB" id="B1HQ29"/>
<organism evidence="2 3">
    <name type="scientific">Lysinibacillus sphaericus (strain C3-41)</name>
    <dbReference type="NCBI Taxonomy" id="444177"/>
    <lineage>
        <taxon>Bacteria</taxon>
        <taxon>Bacillati</taxon>
        <taxon>Bacillota</taxon>
        <taxon>Bacilli</taxon>
        <taxon>Bacillales</taxon>
        <taxon>Bacillaceae</taxon>
        <taxon>Lysinibacillus</taxon>
    </lineage>
</organism>
<protein>
    <recommendedName>
        <fullName evidence="1">N-acetyltransferase domain-containing protein</fullName>
    </recommendedName>
</protein>
<dbReference type="HOGENOM" id="CLU_111226_2_0_9"/>
<dbReference type="Gene3D" id="3.40.630.30">
    <property type="match status" value="1"/>
</dbReference>
<evidence type="ECO:0000259" key="1">
    <source>
        <dbReference type="PROSITE" id="PS51186"/>
    </source>
</evidence>
<dbReference type="SUPFAM" id="SSF55729">
    <property type="entry name" value="Acyl-CoA N-acyltransferases (Nat)"/>
    <property type="match status" value="1"/>
</dbReference>
<evidence type="ECO:0000313" key="2">
    <source>
        <dbReference type="EMBL" id="ACA40672.1"/>
    </source>
</evidence>
<dbReference type="PROSITE" id="PS51186">
    <property type="entry name" value="GNAT"/>
    <property type="match status" value="1"/>
</dbReference>
<gene>
    <name evidence="2" type="ordered locus">Bsph_3161</name>
</gene>
<name>B1HQ29_LYSSC</name>